<protein>
    <submittedName>
        <fullName evidence="1">Uncharacterized protein</fullName>
    </submittedName>
</protein>
<dbReference type="Proteomes" id="UP000308230">
    <property type="component" value="Unassembled WGS sequence"/>
</dbReference>
<organism evidence="1 2">
    <name type="scientific">Exobacillus caeni</name>
    <dbReference type="NCBI Taxonomy" id="2574798"/>
    <lineage>
        <taxon>Bacteria</taxon>
        <taxon>Bacillati</taxon>
        <taxon>Bacillota</taxon>
        <taxon>Bacilli</taxon>
        <taxon>Bacillales</taxon>
        <taxon>Guptibacillaceae</taxon>
        <taxon>Exobacillus</taxon>
    </lineage>
</organism>
<gene>
    <name evidence="1" type="ORF">FCL54_17020</name>
</gene>
<evidence type="ECO:0000313" key="2">
    <source>
        <dbReference type="Proteomes" id="UP000308230"/>
    </source>
</evidence>
<dbReference type="RefSeq" id="WP_138127986.1">
    <property type="nucleotide sequence ID" value="NZ_SWLG01000013.1"/>
</dbReference>
<dbReference type="AlphaFoldDB" id="A0A5R9F073"/>
<accession>A0A5R9F073</accession>
<comment type="caution">
    <text evidence="1">The sequence shown here is derived from an EMBL/GenBank/DDBJ whole genome shotgun (WGS) entry which is preliminary data.</text>
</comment>
<evidence type="ECO:0000313" key="1">
    <source>
        <dbReference type="EMBL" id="TLS36089.1"/>
    </source>
</evidence>
<proteinExistence type="predicted"/>
<sequence>MNSIKIIKINGTLEEKETGELVAIIDVIKGYYNTVRGSVDLKDRYFLVKNGSNEVEAFKWKNDKLTRSIIENSLLEQLMELNPGVTHMHAYKRYRKLPDHELITCLNEQAEYRINEEGLL</sequence>
<keyword evidence="2" id="KW-1185">Reference proteome</keyword>
<reference evidence="1 2" key="1">
    <citation type="submission" date="2019-04" db="EMBL/GenBank/DDBJ databases">
        <title>Bacillus caeni sp. nov., a bacterium isolated from mangrove sediment.</title>
        <authorList>
            <person name="Huang H."/>
            <person name="Mo K."/>
            <person name="Hu Y."/>
        </authorList>
    </citation>
    <scope>NUCLEOTIDE SEQUENCE [LARGE SCALE GENOMIC DNA]</scope>
    <source>
        <strain evidence="1 2">HB172195</strain>
    </source>
</reference>
<name>A0A5R9F073_9BACL</name>
<dbReference type="EMBL" id="SWLG01000013">
    <property type="protein sequence ID" value="TLS36089.1"/>
    <property type="molecule type" value="Genomic_DNA"/>
</dbReference>